<dbReference type="EMBL" id="BFAA01011649">
    <property type="protein sequence ID" value="GCB77805.1"/>
    <property type="molecule type" value="Genomic_DNA"/>
</dbReference>
<reference evidence="6 7" key="1">
    <citation type="journal article" date="2018" name="Nat. Ecol. Evol.">
        <title>Shark genomes provide insights into elasmobranch evolution and the origin of vertebrates.</title>
        <authorList>
            <person name="Hara Y"/>
            <person name="Yamaguchi K"/>
            <person name="Onimaru K"/>
            <person name="Kadota M"/>
            <person name="Koyanagi M"/>
            <person name="Keeley SD"/>
            <person name="Tatsumi K"/>
            <person name="Tanaka K"/>
            <person name="Motone F"/>
            <person name="Kageyama Y"/>
            <person name="Nozu R"/>
            <person name="Adachi N"/>
            <person name="Nishimura O"/>
            <person name="Nakagawa R"/>
            <person name="Tanegashima C"/>
            <person name="Kiyatake I"/>
            <person name="Matsumoto R"/>
            <person name="Murakumo K"/>
            <person name="Nishida K"/>
            <person name="Terakita A"/>
            <person name="Kuratani S"/>
            <person name="Sato K"/>
            <person name="Hyodo S Kuraku.S."/>
        </authorList>
    </citation>
    <scope>NUCLEOTIDE SEQUENCE [LARGE SCALE GENOMIC DNA]</scope>
</reference>
<proteinExistence type="predicted"/>
<keyword evidence="2" id="KW-0963">Cytoplasm</keyword>
<dbReference type="STRING" id="75743.A0A401PXE7"/>
<feature type="coiled-coil region" evidence="3">
    <location>
        <begin position="156"/>
        <end position="183"/>
    </location>
</feature>
<dbReference type="Pfam" id="PF07989">
    <property type="entry name" value="Cnn_1N"/>
    <property type="match status" value="1"/>
</dbReference>
<dbReference type="GO" id="GO:0043015">
    <property type="term" value="F:gamma-tubulin binding"/>
    <property type="evidence" value="ECO:0007669"/>
    <property type="project" value="TreeGrafter"/>
</dbReference>
<feature type="coiled-coil region" evidence="3">
    <location>
        <begin position="59"/>
        <end position="129"/>
    </location>
</feature>
<comment type="caution">
    <text evidence="6">The sequence shown here is derived from an EMBL/GenBank/DDBJ whole genome shotgun (WGS) entry which is preliminary data.</text>
</comment>
<evidence type="ECO:0000256" key="3">
    <source>
        <dbReference type="SAM" id="Coils"/>
    </source>
</evidence>
<protein>
    <recommendedName>
        <fullName evidence="5">Centrosomin N-terminal motif 1 domain-containing protein</fullName>
    </recommendedName>
</protein>
<evidence type="ECO:0000256" key="1">
    <source>
        <dbReference type="ARBA" id="ARBA00004496"/>
    </source>
</evidence>
<gene>
    <name evidence="6" type="ORF">scyTo_0017659</name>
</gene>
<dbReference type="GO" id="GO:0001578">
    <property type="term" value="P:microtubule bundle formation"/>
    <property type="evidence" value="ECO:0007669"/>
    <property type="project" value="TreeGrafter"/>
</dbReference>
<name>A0A401PXE7_SCYTO</name>
<evidence type="ECO:0000313" key="7">
    <source>
        <dbReference type="Proteomes" id="UP000288216"/>
    </source>
</evidence>
<dbReference type="Proteomes" id="UP000288216">
    <property type="component" value="Unassembled WGS sequence"/>
</dbReference>
<evidence type="ECO:0000256" key="4">
    <source>
        <dbReference type="SAM" id="MobiDB-lite"/>
    </source>
</evidence>
<dbReference type="PANTHER" id="PTHR46930:SF1">
    <property type="entry name" value="CDK5 REGULATORY SUBUNIT-ASSOCIATED PROTEIN 2"/>
    <property type="match status" value="1"/>
</dbReference>
<evidence type="ECO:0000256" key="2">
    <source>
        <dbReference type="ARBA" id="ARBA00022490"/>
    </source>
</evidence>
<dbReference type="OMA" id="KQNRMGS"/>
<dbReference type="GO" id="GO:0000132">
    <property type="term" value="P:establishment of mitotic spindle orientation"/>
    <property type="evidence" value="ECO:0007669"/>
    <property type="project" value="TreeGrafter"/>
</dbReference>
<keyword evidence="3" id="KW-0175">Coiled coil</keyword>
<dbReference type="GO" id="GO:0097431">
    <property type="term" value="C:mitotic spindle pole"/>
    <property type="evidence" value="ECO:0007669"/>
    <property type="project" value="TreeGrafter"/>
</dbReference>
<dbReference type="GO" id="GO:0007059">
    <property type="term" value="P:chromosome segregation"/>
    <property type="evidence" value="ECO:0007669"/>
    <property type="project" value="TreeGrafter"/>
</dbReference>
<organism evidence="6 7">
    <name type="scientific">Scyliorhinus torazame</name>
    <name type="common">Cloudy catshark</name>
    <name type="synonym">Catulus torazame</name>
    <dbReference type="NCBI Taxonomy" id="75743"/>
    <lineage>
        <taxon>Eukaryota</taxon>
        <taxon>Metazoa</taxon>
        <taxon>Chordata</taxon>
        <taxon>Craniata</taxon>
        <taxon>Vertebrata</taxon>
        <taxon>Chondrichthyes</taxon>
        <taxon>Elasmobranchii</taxon>
        <taxon>Galeomorphii</taxon>
        <taxon>Galeoidea</taxon>
        <taxon>Carcharhiniformes</taxon>
        <taxon>Scyliorhinidae</taxon>
        <taxon>Scyliorhinus</taxon>
    </lineage>
</organism>
<dbReference type="InterPro" id="IPR012943">
    <property type="entry name" value="Cnn_1N"/>
</dbReference>
<dbReference type="AlphaFoldDB" id="A0A401PXE7"/>
<comment type="subcellular location">
    <subcellularLocation>
        <location evidence="1">Cytoplasm</location>
    </subcellularLocation>
</comment>
<dbReference type="GO" id="GO:0035371">
    <property type="term" value="C:microtubule plus-end"/>
    <property type="evidence" value="ECO:0007669"/>
    <property type="project" value="TreeGrafter"/>
</dbReference>
<evidence type="ECO:0000313" key="6">
    <source>
        <dbReference type="EMBL" id="GCB77805.1"/>
    </source>
</evidence>
<dbReference type="OrthoDB" id="10255000at2759"/>
<dbReference type="GO" id="GO:0000242">
    <property type="term" value="C:pericentriolar material"/>
    <property type="evidence" value="ECO:0007669"/>
    <property type="project" value="TreeGrafter"/>
</dbReference>
<dbReference type="GO" id="GO:0046600">
    <property type="term" value="P:negative regulation of centriole replication"/>
    <property type="evidence" value="ECO:0007669"/>
    <property type="project" value="TreeGrafter"/>
</dbReference>
<sequence length="224" mass="25331">MDSVIGEDPTLPLDFNGSSNVSKLPDITVAADNSDAKENTLELPIVTVGKLSPVRARTMKEFETEITGLKKENFNLKLRIYFLEERMQQKFDDGSEDIFKMNIELKVELESLKRELKEKQELLVKASKAVESLAGNNDVEIQRVKDGAQKEILQVKQLLSNQIQLLEEDVKTTQAELEKMAAIAEQEKIRSINLEKQILTINKQNRMGSPLSPEPSKNCTETEQ</sequence>
<dbReference type="PANTHER" id="PTHR46930">
    <property type="entry name" value="CDK5 REGULATORY SUBUNIT-ASSOCIATED PROTEIN 2"/>
    <property type="match status" value="1"/>
</dbReference>
<dbReference type="GO" id="GO:0008017">
    <property type="term" value="F:microtubule binding"/>
    <property type="evidence" value="ECO:0007669"/>
    <property type="project" value="TreeGrafter"/>
</dbReference>
<keyword evidence="7" id="KW-1185">Reference proteome</keyword>
<feature type="domain" description="Centrosomin N-terminal motif 1" evidence="5">
    <location>
        <begin position="58"/>
        <end position="131"/>
    </location>
</feature>
<feature type="compositionally biased region" description="Polar residues" evidence="4">
    <location>
        <begin position="215"/>
        <end position="224"/>
    </location>
</feature>
<dbReference type="InterPro" id="IPR042791">
    <property type="entry name" value="CDK5RAP2"/>
</dbReference>
<evidence type="ECO:0000259" key="5">
    <source>
        <dbReference type="Pfam" id="PF07989"/>
    </source>
</evidence>
<dbReference type="GO" id="GO:0090266">
    <property type="term" value="P:regulation of mitotic cell cycle spindle assembly checkpoint"/>
    <property type="evidence" value="ECO:0007669"/>
    <property type="project" value="TreeGrafter"/>
</dbReference>
<feature type="region of interest" description="Disordered" evidence="4">
    <location>
        <begin position="203"/>
        <end position="224"/>
    </location>
</feature>
<dbReference type="GO" id="GO:0005737">
    <property type="term" value="C:cytoplasm"/>
    <property type="evidence" value="ECO:0007669"/>
    <property type="project" value="UniProtKB-SubCell"/>
</dbReference>
<accession>A0A401PXE7</accession>
<dbReference type="GO" id="GO:0007099">
    <property type="term" value="P:centriole replication"/>
    <property type="evidence" value="ECO:0007669"/>
    <property type="project" value="TreeGrafter"/>
</dbReference>